<name>A0A0R2Y9X9_9PSED</name>
<dbReference type="PATRIC" id="fig|75588.4.peg.4979"/>
<dbReference type="RefSeq" id="WP_057012525.1">
    <property type="nucleotide sequence ID" value="NZ_JYLH01000007.1"/>
</dbReference>
<dbReference type="Proteomes" id="UP000051446">
    <property type="component" value="Unassembled WGS sequence"/>
</dbReference>
<feature type="chain" id="PRO_5006428704" description="Fimbrial protein" evidence="1">
    <location>
        <begin position="23"/>
        <end position="230"/>
    </location>
</feature>
<gene>
    <name evidence="2" type="ORF">TU73_12845</name>
</gene>
<evidence type="ECO:0000256" key="1">
    <source>
        <dbReference type="SAM" id="SignalP"/>
    </source>
</evidence>
<dbReference type="AlphaFoldDB" id="A0A0R2Y9X9"/>
<evidence type="ECO:0008006" key="4">
    <source>
        <dbReference type="Google" id="ProtNLM"/>
    </source>
</evidence>
<sequence length="230" mass="24419">MKQIYVISALVLAMGSSFAVNAKDAQTGKDEETLHVTAKINAPVCDFEMANSGEVKFGDIAPGILNATAVTAGAIVPVAGAFTVKCTGKTLTRIEVKDAYADALWAGQHSSLFARRHGPSAQFGLVDDISQQLVGSYIITPTITTVTDGVSATKNLHVQGGGHTGVFLSTKSDSVRDQQTLVLQDGNGFYTNDITVDYKIEPQFLPRNDWNASSADVNIVGEVAFSMVYL</sequence>
<protein>
    <recommendedName>
        <fullName evidence="4">Fimbrial protein</fullName>
    </recommendedName>
</protein>
<evidence type="ECO:0000313" key="3">
    <source>
        <dbReference type="Proteomes" id="UP000051446"/>
    </source>
</evidence>
<proteinExistence type="predicted"/>
<reference evidence="2 3" key="1">
    <citation type="submission" date="2015-02" db="EMBL/GenBank/DDBJ databases">
        <title>Pseudomonas helleri sp. nov. and Pseudomonas weihenstephanensis sp. nov., isolated from raw cows milk.</title>
        <authorList>
            <person name="von Neubeck M."/>
            <person name="Huptas C."/>
            <person name="Wenning M."/>
            <person name="Scherer S."/>
        </authorList>
    </citation>
    <scope>NUCLEOTIDE SEQUENCE [LARGE SCALE GENOMIC DNA]</scope>
    <source>
        <strain evidence="2 3">DSM 17149</strain>
    </source>
</reference>
<organism evidence="2 3">
    <name type="scientific">Pseudomonas libanensis</name>
    <dbReference type="NCBI Taxonomy" id="75588"/>
    <lineage>
        <taxon>Bacteria</taxon>
        <taxon>Pseudomonadati</taxon>
        <taxon>Pseudomonadota</taxon>
        <taxon>Gammaproteobacteria</taxon>
        <taxon>Pseudomonadales</taxon>
        <taxon>Pseudomonadaceae</taxon>
        <taxon>Pseudomonas</taxon>
    </lineage>
</organism>
<feature type="signal peptide" evidence="1">
    <location>
        <begin position="1"/>
        <end position="22"/>
    </location>
</feature>
<evidence type="ECO:0000313" key="2">
    <source>
        <dbReference type="EMBL" id="KRP45301.1"/>
    </source>
</evidence>
<comment type="caution">
    <text evidence="2">The sequence shown here is derived from an EMBL/GenBank/DDBJ whole genome shotgun (WGS) entry which is preliminary data.</text>
</comment>
<keyword evidence="1" id="KW-0732">Signal</keyword>
<accession>A0A0R2Y9X9</accession>
<dbReference type="EMBL" id="JYLH01000007">
    <property type="protein sequence ID" value="KRP45301.1"/>
    <property type="molecule type" value="Genomic_DNA"/>
</dbReference>